<protein>
    <submittedName>
        <fullName evidence="2">Phage tail assembly protein</fullName>
    </submittedName>
</protein>
<reference evidence="1 4" key="2">
    <citation type="submission" date="2020-08" db="EMBL/GenBank/DDBJ databases">
        <title>Genomic Encyclopedia of Type Strains, Phase IV (KMG-V): Genome sequencing to study the core and pangenomes of soil and plant-associated prokaryotes.</title>
        <authorList>
            <person name="Whitman W."/>
        </authorList>
    </citation>
    <scope>NUCLEOTIDE SEQUENCE [LARGE SCALE GENOMIC DNA]</scope>
    <source>
        <strain evidence="1 4">SEMIA 4059</strain>
    </source>
</reference>
<evidence type="ECO:0000313" key="4">
    <source>
        <dbReference type="Proteomes" id="UP000526625"/>
    </source>
</evidence>
<dbReference type="InterPro" id="IPR019289">
    <property type="entry name" value="Phage_tail_E/E"/>
</dbReference>
<evidence type="ECO:0000313" key="2">
    <source>
        <dbReference type="EMBL" id="NEV09741.1"/>
    </source>
</evidence>
<dbReference type="RefSeq" id="WP_015340504.1">
    <property type="nucleotide sequence ID" value="NZ_JAADZA010000002.1"/>
</dbReference>
<evidence type="ECO:0000313" key="3">
    <source>
        <dbReference type="Proteomes" id="UP000471190"/>
    </source>
</evidence>
<dbReference type="Proteomes" id="UP000471190">
    <property type="component" value="Unassembled WGS sequence"/>
</dbReference>
<dbReference type="EMBL" id="JACHBF010000014">
    <property type="protein sequence ID" value="MBB6494044.1"/>
    <property type="molecule type" value="Genomic_DNA"/>
</dbReference>
<accession>A0A6P1C023</accession>
<reference evidence="2 3" key="1">
    <citation type="submission" date="2020-02" db="EMBL/GenBank/DDBJ databases">
        <title>Draft genome sequence of Rhizobium tropici.</title>
        <authorList>
            <person name="Khayi S."/>
            <person name="Jemo M."/>
        </authorList>
    </citation>
    <scope>NUCLEOTIDE SEQUENCE [LARGE SCALE GENOMIC DNA]</scope>
    <source>
        <strain evidence="2 3">A12</strain>
    </source>
</reference>
<sequence length="90" mass="9672">MTEVVTHTLLSPVKHGELTITELTFREAEVGDFMAADHVKGEFSGNVAVLASISDTPLPAFKKIKAKDFSIILAKTKDLLGNEGKNTTGE</sequence>
<dbReference type="EMBL" id="JAADZA010000002">
    <property type="protein sequence ID" value="NEV09741.1"/>
    <property type="molecule type" value="Genomic_DNA"/>
</dbReference>
<dbReference type="AlphaFoldDB" id="A0A6P1C023"/>
<gene>
    <name evidence="1" type="ORF">GGD45_004481</name>
    <name evidence="2" type="ORF">GXW80_01945</name>
</gene>
<organism evidence="2 3">
    <name type="scientific">Rhizobium tropici</name>
    <dbReference type="NCBI Taxonomy" id="398"/>
    <lineage>
        <taxon>Bacteria</taxon>
        <taxon>Pseudomonadati</taxon>
        <taxon>Pseudomonadota</taxon>
        <taxon>Alphaproteobacteria</taxon>
        <taxon>Hyphomicrobiales</taxon>
        <taxon>Rhizobiaceae</taxon>
        <taxon>Rhizobium/Agrobacterium group</taxon>
        <taxon>Rhizobium</taxon>
    </lineage>
</organism>
<dbReference type="Pfam" id="PF10109">
    <property type="entry name" value="Phage_TAC_7"/>
    <property type="match status" value="1"/>
</dbReference>
<name>A0A6P1C023_RHITR</name>
<comment type="caution">
    <text evidence="2">The sequence shown here is derived from an EMBL/GenBank/DDBJ whole genome shotgun (WGS) entry which is preliminary data.</text>
</comment>
<keyword evidence="4" id="KW-1185">Reference proteome</keyword>
<dbReference type="Proteomes" id="UP000526625">
    <property type="component" value="Unassembled WGS sequence"/>
</dbReference>
<proteinExistence type="predicted"/>
<evidence type="ECO:0000313" key="1">
    <source>
        <dbReference type="EMBL" id="MBB6494044.1"/>
    </source>
</evidence>